<dbReference type="NCBIfam" id="NF001309">
    <property type="entry name" value="PRK00257.1"/>
    <property type="match status" value="1"/>
</dbReference>
<dbReference type="InterPro" id="IPR029753">
    <property type="entry name" value="D-isomer_DH_CS"/>
</dbReference>
<keyword evidence="4 5" id="KW-0664">Pyridoxine biosynthesis</keyword>
<feature type="binding site" evidence="5">
    <location>
        <position position="160"/>
    </location>
    <ligand>
        <name>NAD(+)</name>
        <dbReference type="ChEBI" id="CHEBI:57540"/>
    </ligand>
</feature>
<feature type="active site" evidence="5">
    <location>
        <position position="249"/>
    </location>
</feature>
<proteinExistence type="inferred from homology"/>
<dbReference type="PANTHER" id="PTHR10996">
    <property type="entry name" value="2-HYDROXYACID DEHYDROGENASE-RELATED"/>
    <property type="match status" value="1"/>
</dbReference>
<dbReference type="PANTHER" id="PTHR10996:SF178">
    <property type="entry name" value="2-HYDROXYACID DEHYDROGENASE YGL185C-RELATED"/>
    <property type="match status" value="1"/>
</dbReference>
<reference evidence="8 9" key="1">
    <citation type="submission" date="2024-04" db="EMBL/GenBank/DDBJ databases">
        <title>Draft genome sequence of Thalassolituus maritimus NBRC 116585.</title>
        <authorList>
            <person name="Miyakawa T."/>
            <person name="Kusuya Y."/>
            <person name="Miura T."/>
        </authorList>
    </citation>
    <scope>NUCLEOTIDE SEQUENCE [LARGE SCALE GENOMIC DNA]</scope>
    <source>
        <strain evidence="8 9">5NW40-0001</strain>
    </source>
</reference>
<dbReference type="EMBL" id="BAABWH010000004">
    <property type="protein sequence ID" value="GAA6145501.1"/>
    <property type="molecule type" value="Genomic_DNA"/>
</dbReference>
<comment type="similarity">
    <text evidence="5">Belongs to the D-isomer specific 2-hydroxyacid dehydrogenase family. PdxB subfamily.</text>
</comment>
<dbReference type="InterPro" id="IPR006140">
    <property type="entry name" value="D-isomer_DH_NAD-bd"/>
</dbReference>
<evidence type="ECO:0000256" key="3">
    <source>
        <dbReference type="ARBA" id="ARBA00023027"/>
    </source>
</evidence>
<dbReference type="Gene3D" id="3.30.1370.170">
    <property type="match status" value="1"/>
</dbReference>
<evidence type="ECO:0000256" key="2">
    <source>
        <dbReference type="ARBA" id="ARBA00023002"/>
    </source>
</evidence>
<dbReference type="Gene3D" id="3.40.50.720">
    <property type="entry name" value="NAD(P)-binding Rossmann-like Domain"/>
    <property type="match status" value="2"/>
</dbReference>
<dbReference type="InterPro" id="IPR020921">
    <property type="entry name" value="Erythronate-4-P_DHase"/>
</dbReference>
<keyword evidence="1 5" id="KW-0963">Cytoplasm</keyword>
<dbReference type="SUPFAM" id="SSF51735">
    <property type="entry name" value="NAD(P)-binding Rossmann-fold domains"/>
    <property type="match status" value="1"/>
</dbReference>
<evidence type="ECO:0000256" key="1">
    <source>
        <dbReference type="ARBA" id="ARBA00022490"/>
    </source>
</evidence>
<dbReference type="CDD" id="cd12158">
    <property type="entry name" value="ErythrP_dh"/>
    <property type="match status" value="1"/>
</dbReference>
<dbReference type="HAMAP" id="MF_01825">
    <property type="entry name" value="PdxB"/>
    <property type="match status" value="1"/>
</dbReference>
<comment type="pathway">
    <text evidence="5">Cofactor biosynthesis; pyridoxine 5'-phosphate biosynthesis; pyridoxine 5'-phosphate from D-erythrose 4-phosphate: step 2/5.</text>
</comment>
<dbReference type="InterPro" id="IPR029752">
    <property type="entry name" value="D-isomer_DH_CS1"/>
</dbReference>
<comment type="caution">
    <text evidence="8">The sequence shown here is derived from an EMBL/GenBank/DDBJ whole genome shotgun (WGS) entry which is preliminary data.</text>
</comment>
<sequence>MPQWLDQTKQEDSTVHIVADENIPLIEQFFGEFGEITRLPGRSMKASDLSNADILLVRSVTEVDASLLADTPVKFVGTATIGTDHIDTEYLDSKGIGFASAPGCNAQAVVDYVLSALSVIVDSRGIEFADLSVGIVGVGNVGLLLRQRLEQMGMTVKATDPFKEEEEVGELTSLDDVLSCDVVSLHTPLERGGEHPTWHLINEARLKQMAPDACLLNACRGAVVDNAALSAHLKQAPDFVAILDVWENEPELDLELMELCSLATPHIAGYSLDGKMKGTELIYQAACGYFGLPVRLKLGQFLPEPGIRRVDFSAEVPIHQALRTAIRASYEIRVDDGVMRSVMRRSQNLRESFDRMRKDYPLRRDTINLRVGVPSRAHDLQDVLEATGFDVRSK</sequence>
<evidence type="ECO:0000313" key="8">
    <source>
        <dbReference type="EMBL" id="GAA6145501.1"/>
    </source>
</evidence>
<dbReference type="SUPFAM" id="SSF52283">
    <property type="entry name" value="Formate/glycerate dehydrogenase catalytic domain-like"/>
    <property type="match status" value="1"/>
</dbReference>
<keyword evidence="3 5" id="KW-0520">NAD</keyword>
<dbReference type="InterPro" id="IPR050223">
    <property type="entry name" value="D-isomer_2-hydroxyacid_DH"/>
</dbReference>
<dbReference type="InterPro" id="IPR038251">
    <property type="entry name" value="PdxB_dimer_sf"/>
</dbReference>
<dbReference type="RefSeq" id="WP_353294481.1">
    <property type="nucleotide sequence ID" value="NZ_BAABWH010000004.1"/>
</dbReference>
<comment type="caution">
    <text evidence="5">Lacks conserved residue(s) required for the propagation of feature annotation.</text>
</comment>
<dbReference type="InterPro" id="IPR036291">
    <property type="entry name" value="NAD(P)-bd_dom_sf"/>
</dbReference>
<feature type="domain" description="Erythronate-4-phosphate dehydrogenase dimerisation" evidence="7">
    <location>
        <begin position="301"/>
        <end position="374"/>
    </location>
</feature>
<feature type="binding site" evidence="5">
    <location>
        <position position="270"/>
    </location>
    <ligand>
        <name>substrate</name>
    </ligand>
</feature>
<keyword evidence="9" id="KW-1185">Reference proteome</keyword>
<gene>
    <name evidence="5 8" type="primary">pdxB</name>
    <name evidence="8" type="ORF">NBRC116585_16190</name>
</gene>
<name>A0ABP9ZZD6_9GAMM</name>
<keyword evidence="2 5" id="KW-0560">Oxidoreductase</keyword>
<protein>
    <recommendedName>
        <fullName evidence="5">Erythronate-4-phosphate dehydrogenase</fullName>
        <ecNumber evidence="5">1.1.1.290</ecNumber>
    </recommendedName>
</protein>
<feature type="domain" description="D-isomer specific 2-hydroxyacid dehydrogenase NAD-binding" evidence="6">
    <location>
        <begin position="124"/>
        <end position="268"/>
    </location>
</feature>
<dbReference type="PROSITE" id="PS00671">
    <property type="entry name" value="D_2_HYDROXYACID_DH_3"/>
    <property type="match status" value="1"/>
</dbReference>
<feature type="binding site" evidence="5">
    <location>
        <position position="269"/>
    </location>
    <ligand>
        <name>NAD(+)</name>
        <dbReference type="ChEBI" id="CHEBI:57540"/>
    </ligand>
</feature>
<comment type="subunit">
    <text evidence="5">Homodimer.</text>
</comment>
<feature type="active site" evidence="5">
    <location>
        <position position="220"/>
    </location>
</feature>
<evidence type="ECO:0000259" key="6">
    <source>
        <dbReference type="Pfam" id="PF02826"/>
    </source>
</evidence>
<comment type="subcellular location">
    <subcellularLocation>
        <location evidence="5">Cytoplasm</location>
    </subcellularLocation>
</comment>
<evidence type="ECO:0000256" key="5">
    <source>
        <dbReference type="HAMAP-Rule" id="MF_01825"/>
    </source>
</evidence>
<feature type="binding site" evidence="5">
    <location>
        <position position="80"/>
    </location>
    <ligand>
        <name>substrate</name>
    </ligand>
</feature>
<dbReference type="Pfam" id="PF02826">
    <property type="entry name" value="2-Hacid_dh_C"/>
    <property type="match status" value="1"/>
</dbReference>
<dbReference type="EC" id="1.1.1.290" evidence="5"/>
<dbReference type="PROSITE" id="PS00065">
    <property type="entry name" value="D_2_HYDROXYACID_DH_1"/>
    <property type="match status" value="1"/>
</dbReference>
<feature type="binding site" evidence="5">
    <location>
        <position position="244"/>
    </location>
    <ligand>
        <name>NAD(+)</name>
        <dbReference type="ChEBI" id="CHEBI:57540"/>
    </ligand>
</feature>
<accession>A0ABP9ZZD6</accession>
<organism evidence="8 9">
    <name type="scientific">Thalassolituus maritimus</name>
    <dbReference type="NCBI Taxonomy" id="484498"/>
    <lineage>
        <taxon>Bacteria</taxon>
        <taxon>Pseudomonadati</taxon>
        <taxon>Pseudomonadota</taxon>
        <taxon>Gammaproteobacteria</taxon>
        <taxon>Oceanospirillales</taxon>
        <taxon>Oceanospirillaceae</taxon>
        <taxon>Thalassolituus</taxon>
    </lineage>
</organism>
<dbReference type="Proteomes" id="UP001481413">
    <property type="component" value="Unassembled WGS sequence"/>
</dbReference>
<evidence type="ECO:0000313" key="9">
    <source>
        <dbReference type="Proteomes" id="UP001481413"/>
    </source>
</evidence>
<feature type="active site" description="Proton donor" evidence="5">
    <location>
        <position position="266"/>
    </location>
</feature>
<evidence type="ECO:0000259" key="7">
    <source>
        <dbReference type="Pfam" id="PF11890"/>
    </source>
</evidence>
<feature type="binding site" evidence="5">
    <location>
        <position position="59"/>
    </location>
    <ligand>
        <name>substrate</name>
    </ligand>
</feature>
<dbReference type="InterPro" id="IPR024531">
    <property type="entry name" value="Erythronate-4-P_DHase_dimer"/>
</dbReference>
<comment type="function">
    <text evidence="5">Catalyzes the oxidation of erythronate-4-phosphate to 3-hydroxy-2-oxo-4-phosphonooxybutanoate.</text>
</comment>
<evidence type="ECO:0000256" key="4">
    <source>
        <dbReference type="ARBA" id="ARBA00023096"/>
    </source>
</evidence>
<comment type="catalytic activity">
    <reaction evidence="5">
        <text>4-phospho-D-erythronate + NAD(+) = (R)-3-hydroxy-2-oxo-4-phosphooxybutanoate + NADH + H(+)</text>
        <dbReference type="Rhea" id="RHEA:18829"/>
        <dbReference type="ChEBI" id="CHEBI:15378"/>
        <dbReference type="ChEBI" id="CHEBI:57540"/>
        <dbReference type="ChEBI" id="CHEBI:57945"/>
        <dbReference type="ChEBI" id="CHEBI:58538"/>
        <dbReference type="ChEBI" id="CHEBI:58766"/>
        <dbReference type="EC" id="1.1.1.290"/>
    </reaction>
</comment>
<feature type="binding site" evidence="5">
    <location>
        <position position="187"/>
    </location>
    <ligand>
        <name>NAD(+)</name>
        <dbReference type="ChEBI" id="CHEBI:57540"/>
    </ligand>
</feature>
<dbReference type="Pfam" id="PF11890">
    <property type="entry name" value="DUF3410"/>
    <property type="match status" value="1"/>
</dbReference>